<protein>
    <submittedName>
        <fullName evidence="2">Uncharacterized protein</fullName>
    </submittedName>
</protein>
<proteinExistence type="predicted"/>
<feature type="transmembrane region" description="Helical" evidence="1">
    <location>
        <begin position="21"/>
        <end position="43"/>
    </location>
</feature>
<dbReference type="AlphaFoldDB" id="A0A4P8XRV3"/>
<keyword evidence="1" id="KW-0472">Membrane</keyword>
<evidence type="ECO:0000313" key="2">
    <source>
        <dbReference type="EMBL" id="QCT04690.1"/>
    </source>
</evidence>
<keyword evidence="1" id="KW-0812">Transmembrane</keyword>
<evidence type="ECO:0000313" key="3">
    <source>
        <dbReference type="Proteomes" id="UP000300879"/>
    </source>
</evidence>
<gene>
    <name evidence="2" type="ORF">E6C60_3985</name>
</gene>
<keyword evidence="3" id="KW-1185">Reference proteome</keyword>
<evidence type="ECO:0000256" key="1">
    <source>
        <dbReference type="SAM" id="Phobius"/>
    </source>
</evidence>
<sequence>MRYFNKTDLQAKSSKKTYYPTLKKVIPVNFINFLANALFYWIYFHEKV</sequence>
<dbReference type="KEGG" id="palo:E6C60_3985"/>
<reference evidence="2 3" key="1">
    <citation type="submission" date="2019-05" db="EMBL/GenBank/DDBJ databases">
        <authorList>
            <person name="Chen C."/>
        </authorList>
    </citation>
    <scope>NUCLEOTIDE SEQUENCE [LARGE SCALE GENOMIC DNA]</scope>
    <source>
        <strain evidence="2 3">HB172198</strain>
    </source>
</reference>
<name>A0A4P8XRV3_9BACL</name>
<accession>A0A4P8XRV3</accession>
<dbReference type="EMBL" id="CP040396">
    <property type="protein sequence ID" value="QCT04690.1"/>
    <property type="molecule type" value="Genomic_DNA"/>
</dbReference>
<keyword evidence="1" id="KW-1133">Transmembrane helix</keyword>
<organism evidence="2 3">
    <name type="scientific">Paenibacillus algicola</name>
    <dbReference type="NCBI Taxonomy" id="2565926"/>
    <lineage>
        <taxon>Bacteria</taxon>
        <taxon>Bacillati</taxon>
        <taxon>Bacillota</taxon>
        <taxon>Bacilli</taxon>
        <taxon>Bacillales</taxon>
        <taxon>Paenibacillaceae</taxon>
        <taxon>Paenibacillus</taxon>
    </lineage>
</organism>
<dbReference type="Proteomes" id="UP000300879">
    <property type="component" value="Chromosome"/>
</dbReference>